<dbReference type="EMBL" id="GBXM01076068">
    <property type="protein sequence ID" value="JAH32509.1"/>
    <property type="molecule type" value="Transcribed_RNA"/>
</dbReference>
<name>A0A0E9RTM6_ANGAN</name>
<accession>A0A0E9RTM6</accession>
<reference evidence="1" key="2">
    <citation type="journal article" date="2015" name="Fish Shellfish Immunol.">
        <title>Early steps in the European eel (Anguilla anguilla)-Vibrio vulnificus interaction in the gills: Role of the RtxA13 toxin.</title>
        <authorList>
            <person name="Callol A."/>
            <person name="Pajuelo D."/>
            <person name="Ebbesson L."/>
            <person name="Teles M."/>
            <person name="MacKenzie S."/>
            <person name="Amaro C."/>
        </authorList>
    </citation>
    <scope>NUCLEOTIDE SEQUENCE</scope>
</reference>
<organism evidence="1">
    <name type="scientific">Anguilla anguilla</name>
    <name type="common">European freshwater eel</name>
    <name type="synonym">Muraena anguilla</name>
    <dbReference type="NCBI Taxonomy" id="7936"/>
    <lineage>
        <taxon>Eukaryota</taxon>
        <taxon>Metazoa</taxon>
        <taxon>Chordata</taxon>
        <taxon>Craniata</taxon>
        <taxon>Vertebrata</taxon>
        <taxon>Euteleostomi</taxon>
        <taxon>Actinopterygii</taxon>
        <taxon>Neopterygii</taxon>
        <taxon>Teleostei</taxon>
        <taxon>Anguilliformes</taxon>
        <taxon>Anguillidae</taxon>
        <taxon>Anguilla</taxon>
    </lineage>
</organism>
<sequence length="22" mass="2632">MFKIVQAQMKFALRHTLQTNLL</sequence>
<evidence type="ECO:0000313" key="1">
    <source>
        <dbReference type="EMBL" id="JAH32509.1"/>
    </source>
</evidence>
<proteinExistence type="predicted"/>
<dbReference type="AlphaFoldDB" id="A0A0E9RTM6"/>
<protein>
    <submittedName>
        <fullName evidence="1">Uncharacterized protein</fullName>
    </submittedName>
</protein>
<reference evidence="1" key="1">
    <citation type="submission" date="2014-11" db="EMBL/GenBank/DDBJ databases">
        <authorList>
            <person name="Amaro Gonzalez C."/>
        </authorList>
    </citation>
    <scope>NUCLEOTIDE SEQUENCE</scope>
</reference>